<dbReference type="Proteomes" id="UP000619260">
    <property type="component" value="Unassembled WGS sequence"/>
</dbReference>
<name>A0A8J3YN71_9ACTN</name>
<comment type="caution">
    <text evidence="1">The sequence shown here is derived from an EMBL/GenBank/DDBJ whole genome shotgun (WGS) entry which is preliminary data.</text>
</comment>
<reference evidence="1" key="1">
    <citation type="submission" date="2021-01" db="EMBL/GenBank/DDBJ databases">
        <title>Whole genome shotgun sequence of Virgisporangium aliadipatigenens NBRC 105644.</title>
        <authorList>
            <person name="Komaki H."/>
            <person name="Tamura T."/>
        </authorList>
    </citation>
    <scope>NUCLEOTIDE SEQUENCE</scope>
    <source>
        <strain evidence="1">NBRC 105644</strain>
    </source>
</reference>
<organism evidence="1 2">
    <name type="scientific">Virgisporangium aliadipatigenens</name>
    <dbReference type="NCBI Taxonomy" id="741659"/>
    <lineage>
        <taxon>Bacteria</taxon>
        <taxon>Bacillati</taxon>
        <taxon>Actinomycetota</taxon>
        <taxon>Actinomycetes</taxon>
        <taxon>Micromonosporales</taxon>
        <taxon>Micromonosporaceae</taxon>
        <taxon>Virgisporangium</taxon>
    </lineage>
</organism>
<gene>
    <name evidence="1" type="ORF">Val02_55200</name>
</gene>
<accession>A0A8J3YN71</accession>
<dbReference type="EMBL" id="BOPF01000021">
    <property type="protein sequence ID" value="GIJ48634.1"/>
    <property type="molecule type" value="Genomic_DNA"/>
</dbReference>
<dbReference type="RefSeq" id="WP_203902099.1">
    <property type="nucleotide sequence ID" value="NZ_BOPF01000021.1"/>
</dbReference>
<protein>
    <submittedName>
        <fullName evidence="1">Uncharacterized protein</fullName>
    </submittedName>
</protein>
<sequence length="268" mass="27516">MIRRPSRRVWLGSAVAVWAVLLLVLAVWSAQHGRPTVREQTTIVQALPVVDRAIAAVVTAASGDEVVVSVTGFGRTRARCAAGNRDGESYSRVAMLYTRPGTEGALVERIAKALPGSYDVGVRHAGDLHSLHGDAGFYVKLAGTTVGAGELRFSADTGCRVPGGDVPGDPAVDDAPAALRTAAEAAVGRVGAVPAERKAFHLKCPDGGTAWTVEVSGGGATVLDGARPDAATEVIGREKVAAYRDGGTGVALRLRDDRVVATAGTGCA</sequence>
<dbReference type="AlphaFoldDB" id="A0A8J3YN71"/>
<evidence type="ECO:0000313" key="2">
    <source>
        <dbReference type="Proteomes" id="UP000619260"/>
    </source>
</evidence>
<keyword evidence="2" id="KW-1185">Reference proteome</keyword>
<evidence type="ECO:0000313" key="1">
    <source>
        <dbReference type="EMBL" id="GIJ48634.1"/>
    </source>
</evidence>
<proteinExistence type="predicted"/>